<organism evidence="8 9">
    <name type="scientific">Virgibacillus profundi</name>
    <dbReference type="NCBI Taxonomy" id="2024555"/>
    <lineage>
        <taxon>Bacteria</taxon>
        <taxon>Bacillati</taxon>
        <taxon>Bacillota</taxon>
        <taxon>Bacilli</taxon>
        <taxon>Bacillales</taxon>
        <taxon>Bacillaceae</taxon>
        <taxon>Virgibacillus</taxon>
    </lineage>
</organism>
<dbReference type="PANTHER" id="PTHR42872">
    <property type="entry name" value="PROTEIN-GLUTAMATE METHYLESTERASE/PROTEIN-GLUTAMINE GLUTAMINASE"/>
    <property type="match status" value="1"/>
</dbReference>
<comment type="PTM">
    <text evidence="3">Phosphorylated by CheA. Phosphorylation of the N-terminal regulatory domain activates the methylesterase activity.</text>
</comment>
<reference evidence="8 9" key="1">
    <citation type="submission" date="2017-08" db="EMBL/GenBank/DDBJ databases">
        <title>Virgibacillus indicus sp. nov. and Virgibacillus profoundi sp. nov, two moderately halophilic bacteria isolated from marine sediment by using the Microfluidic Streak Plate.</title>
        <authorList>
            <person name="Xu B."/>
            <person name="Hu B."/>
            <person name="Wang J."/>
            <person name="Zhu Y."/>
            <person name="Huang L."/>
            <person name="Du W."/>
            <person name="Huang Y."/>
        </authorList>
    </citation>
    <scope>NUCLEOTIDE SEQUENCE [LARGE SCALE GENOMIC DNA]</scope>
    <source>
        <strain evidence="8 9">IO3-P3-H5</strain>
    </source>
</reference>
<dbReference type="Gene3D" id="3.40.50.180">
    <property type="entry name" value="Methylesterase CheB, C-terminal domain"/>
    <property type="match status" value="1"/>
</dbReference>
<dbReference type="OrthoDB" id="9793421at2"/>
<comment type="function">
    <text evidence="3">Involved in chemotaxis. Part of a chemotaxis signal transduction system that modulates chemotaxis in response to various stimuli. Catalyzes the demethylation of specific methylglutamate residues introduced into the chemoreceptors (methyl-accepting chemotaxis proteins or MCP) by CheR. Also mediates the irreversible deamidation of specific glutamine residues to glutamic acid.</text>
</comment>
<dbReference type="Gene3D" id="3.40.50.2300">
    <property type="match status" value="1"/>
</dbReference>
<keyword evidence="9" id="KW-1185">Reference proteome</keyword>
<evidence type="ECO:0000313" key="9">
    <source>
        <dbReference type="Proteomes" id="UP000218887"/>
    </source>
</evidence>
<dbReference type="InterPro" id="IPR008248">
    <property type="entry name" value="CheB-like"/>
</dbReference>
<protein>
    <recommendedName>
        <fullName evidence="3">Protein-glutamate methylesterase/protein-glutamine glutaminase</fullName>
        <ecNumber evidence="3">3.1.1.61</ecNumber>
        <ecNumber evidence="3">3.5.1.44</ecNumber>
    </recommendedName>
</protein>
<dbReference type="GO" id="GO:0005737">
    <property type="term" value="C:cytoplasm"/>
    <property type="evidence" value="ECO:0007669"/>
    <property type="project" value="UniProtKB-SubCell"/>
</dbReference>
<dbReference type="Proteomes" id="UP000218887">
    <property type="component" value="Unassembled WGS sequence"/>
</dbReference>
<dbReference type="RefSeq" id="WP_095655215.1">
    <property type="nucleotide sequence ID" value="NZ_NPOA01000005.1"/>
</dbReference>
<dbReference type="AlphaFoldDB" id="A0A2A2IE61"/>
<accession>A0A2A2IE61</accession>
<comment type="catalytic activity">
    <reaction evidence="3">
        <text>L-glutaminyl-[protein] + H2O = L-glutamyl-[protein] + NH4(+)</text>
        <dbReference type="Rhea" id="RHEA:16441"/>
        <dbReference type="Rhea" id="RHEA-COMP:10207"/>
        <dbReference type="Rhea" id="RHEA-COMP:10208"/>
        <dbReference type="ChEBI" id="CHEBI:15377"/>
        <dbReference type="ChEBI" id="CHEBI:28938"/>
        <dbReference type="ChEBI" id="CHEBI:29973"/>
        <dbReference type="ChEBI" id="CHEBI:30011"/>
        <dbReference type="EC" id="3.5.1.44"/>
    </reaction>
</comment>
<dbReference type="PIRSF" id="PIRSF000876">
    <property type="entry name" value="RR_chemtxs_CheB"/>
    <property type="match status" value="1"/>
</dbReference>
<evidence type="ECO:0000256" key="5">
    <source>
        <dbReference type="PROSITE-ProRule" id="PRU00169"/>
    </source>
</evidence>
<dbReference type="EMBL" id="NPOA01000005">
    <property type="protein sequence ID" value="PAV30019.1"/>
    <property type="molecule type" value="Genomic_DNA"/>
</dbReference>
<feature type="active site" evidence="3 4">
    <location>
        <position position="288"/>
    </location>
</feature>
<gene>
    <name evidence="3" type="primary">cheB</name>
    <name evidence="8" type="ORF">CIL05_09080</name>
</gene>
<dbReference type="Pfam" id="PF01339">
    <property type="entry name" value="CheB_methylest"/>
    <property type="match status" value="1"/>
</dbReference>
<sequence length="351" mass="38088">MCPIRVIVIDDSAFMRKVIQDILDSDHRIQVIGTARNGEDGLRKVRKLKPDVVTLDIHMPVMDGITALKEIMKNNPLPVVMLSSISEEGKEKTVQAISNGAVDFITKPSGPISLDITTIKQEIISKVLTAAEVKMNTSYQAEDIHTSRTASRRSHVKTVVAIGTSTGGPRALQAVLTALPADFNAPILIVQHMPAGFTKSLAVRLNLIAPIRVKEAEHGETLKDNTAYIAPGNYHMLAKSDGNSIVIELNKDSPLYGHRPAVDLVFKSVGDLKNRNKIAVILTGMGSDGSEGIKYLRKTDPNTVVIAETEETSIVYGMPKAAVKTKCVNYVVPLNQVSETISNLVNHTRGN</sequence>
<dbReference type="GO" id="GO:0000156">
    <property type="term" value="F:phosphorelay response regulator activity"/>
    <property type="evidence" value="ECO:0007669"/>
    <property type="project" value="InterPro"/>
</dbReference>
<dbReference type="CDD" id="cd16432">
    <property type="entry name" value="CheB_Rec"/>
    <property type="match status" value="1"/>
</dbReference>
<dbReference type="InterPro" id="IPR000673">
    <property type="entry name" value="Sig_transdc_resp-reg_Me-estase"/>
</dbReference>
<dbReference type="SUPFAM" id="SSF52172">
    <property type="entry name" value="CheY-like"/>
    <property type="match status" value="1"/>
</dbReference>
<dbReference type="EC" id="3.5.1.44" evidence="3"/>
<dbReference type="PANTHER" id="PTHR42872:SF3">
    <property type="entry name" value="PROTEIN-GLUTAMATE METHYLESTERASE_PROTEIN-GLUTAMINE GLUTAMINASE 1"/>
    <property type="match status" value="1"/>
</dbReference>
<feature type="modified residue" description="4-aspartylphosphate" evidence="3 5">
    <location>
        <position position="56"/>
    </location>
</feature>
<dbReference type="GO" id="GO:0006935">
    <property type="term" value="P:chemotaxis"/>
    <property type="evidence" value="ECO:0007669"/>
    <property type="project" value="UniProtKB-UniRule"/>
</dbReference>
<dbReference type="GO" id="GO:0008984">
    <property type="term" value="F:protein-glutamate methylesterase activity"/>
    <property type="evidence" value="ECO:0007669"/>
    <property type="project" value="UniProtKB-UniRule"/>
</dbReference>
<keyword evidence="3" id="KW-0963">Cytoplasm</keyword>
<comment type="catalytic activity">
    <reaction evidence="2 3">
        <text>[protein]-L-glutamate 5-O-methyl ester + H2O = L-glutamyl-[protein] + methanol + H(+)</text>
        <dbReference type="Rhea" id="RHEA:23236"/>
        <dbReference type="Rhea" id="RHEA-COMP:10208"/>
        <dbReference type="Rhea" id="RHEA-COMP:10311"/>
        <dbReference type="ChEBI" id="CHEBI:15377"/>
        <dbReference type="ChEBI" id="CHEBI:15378"/>
        <dbReference type="ChEBI" id="CHEBI:17790"/>
        <dbReference type="ChEBI" id="CHEBI:29973"/>
        <dbReference type="ChEBI" id="CHEBI:82795"/>
        <dbReference type="EC" id="3.1.1.61"/>
    </reaction>
</comment>
<comment type="caution">
    <text evidence="8">The sequence shown here is derived from an EMBL/GenBank/DDBJ whole genome shotgun (WGS) entry which is preliminary data.</text>
</comment>
<dbReference type="PROSITE" id="PS50110">
    <property type="entry name" value="RESPONSE_REGULATORY"/>
    <property type="match status" value="1"/>
</dbReference>
<keyword evidence="3 5" id="KW-0597">Phosphoprotein</keyword>
<evidence type="ECO:0000256" key="3">
    <source>
        <dbReference type="HAMAP-Rule" id="MF_00099"/>
    </source>
</evidence>
<dbReference type="NCBIfam" id="NF001965">
    <property type="entry name" value="PRK00742.1"/>
    <property type="match status" value="1"/>
</dbReference>
<name>A0A2A2IE61_9BACI</name>
<evidence type="ECO:0000256" key="2">
    <source>
        <dbReference type="ARBA" id="ARBA00048267"/>
    </source>
</evidence>
<dbReference type="InterPro" id="IPR001789">
    <property type="entry name" value="Sig_transdc_resp-reg_receiver"/>
</dbReference>
<dbReference type="EC" id="3.1.1.61" evidence="3"/>
<evidence type="ECO:0000259" key="7">
    <source>
        <dbReference type="PROSITE" id="PS50122"/>
    </source>
</evidence>
<proteinExistence type="inferred from homology"/>
<feature type="active site" evidence="3 4">
    <location>
        <position position="165"/>
    </location>
</feature>
<feature type="domain" description="Response regulatory" evidence="6">
    <location>
        <begin position="5"/>
        <end position="122"/>
    </location>
</feature>
<feature type="domain" description="CheB-type methylesterase" evidence="7">
    <location>
        <begin position="157"/>
        <end position="348"/>
    </location>
</feature>
<dbReference type="GO" id="GO:0050568">
    <property type="term" value="F:protein-glutamine glutaminase activity"/>
    <property type="evidence" value="ECO:0007669"/>
    <property type="project" value="UniProtKB-UniRule"/>
</dbReference>
<dbReference type="SUPFAM" id="SSF52738">
    <property type="entry name" value="Methylesterase CheB, C-terminal domain"/>
    <property type="match status" value="1"/>
</dbReference>
<comment type="domain">
    <text evidence="3">Contains a C-terminal catalytic domain, and an N-terminal region which modulates catalytic activity.</text>
</comment>
<keyword evidence="1 3" id="KW-0378">Hydrolase</keyword>
<dbReference type="Pfam" id="PF00072">
    <property type="entry name" value="Response_reg"/>
    <property type="match status" value="1"/>
</dbReference>
<evidence type="ECO:0000313" key="8">
    <source>
        <dbReference type="EMBL" id="PAV30019.1"/>
    </source>
</evidence>
<comment type="similarity">
    <text evidence="3">Belongs to the CheB family.</text>
</comment>
<dbReference type="PROSITE" id="PS50122">
    <property type="entry name" value="CHEB"/>
    <property type="match status" value="1"/>
</dbReference>
<feature type="active site" evidence="3 4">
    <location>
        <position position="192"/>
    </location>
</feature>
<dbReference type="InterPro" id="IPR011006">
    <property type="entry name" value="CheY-like_superfamily"/>
</dbReference>
<dbReference type="InterPro" id="IPR035909">
    <property type="entry name" value="CheB_C"/>
</dbReference>
<dbReference type="CDD" id="cd17541">
    <property type="entry name" value="REC_CheB-like"/>
    <property type="match status" value="1"/>
</dbReference>
<evidence type="ECO:0000256" key="1">
    <source>
        <dbReference type="ARBA" id="ARBA00022801"/>
    </source>
</evidence>
<dbReference type="NCBIfam" id="NF009206">
    <property type="entry name" value="PRK12555.1"/>
    <property type="match status" value="1"/>
</dbReference>
<dbReference type="SMART" id="SM00448">
    <property type="entry name" value="REC"/>
    <property type="match status" value="1"/>
</dbReference>
<comment type="subcellular location">
    <subcellularLocation>
        <location evidence="3">Cytoplasm</location>
    </subcellularLocation>
</comment>
<keyword evidence="3 4" id="KW-0145">Chemotaxis</keyword>
<dbReference type="HAMAP" id="MF_00099">
    <property type="entry name" value="CheB_chemtxs"/>
    <property type="match status" value="1"/>
</dbReference>
<evidence type="ECO:0000256" key="4">
    <source>
        <dbReference type="PROSITE-ProRule" id="PRU00050"/>
    </source>
</evidence>
<evidence type="ECO:0000259" key="6">
    <source>
        <dbReference type="PROSITE" id="PS50110"/>
    </source>
</evidence>